<comment type="caution">
    <text evidence="2">The sequence shown here is derived from an EMBL/GenBank/DDBJ whole genome shotgun (WGS) entry which is preliminary data.</text>
</comment>
<reference evidence="2 3" key="1">
    <citation type="submission" date="2014-11" db="EMBL/GenBank/DDBJ databases">
        <title>Genome sequence and analysis of novel Kurthia sp.</title>
        <authorList>
            <person name="Lawson J.N."/>
            <person name="Gonzalez J.E."/>
            <person name="Rinauldi L."/>
            <person name="Xuan Z."/>
            <person name="Firman A."/>
            <person name="Shaddox L."/>
            <person name="Trudeau A."/>
            <person name="Shah S."/>
            <person name="Reiman D."/>
        </authorList>
    </citation>
    <scope>NUCLEOTIDE SEQUENCE [LARGE SCALE GENOMIC DNA]</scope>
    <source>
        <strain evidence="2 3">3B1D</strain>
    </source>
</reference>
<keyword evidence="1" id="KW-0472">Membrane</keyword>
<name>A0A433RWS0_9BACL</name>
<feature type="transmembrane region" description="Helical" evidence="1">
    <location>
        <begin position="21"/>
        <end position="40"/>
    </location>
</feature>
<evidence type="ECO:0000313" key="2">
    <source>
        <dbReference type="EMBL" id="RUS57746.1"/>
    </source>
</evidence>
<protein>
    <submittedName>
        <fullName evidence="2">Uncharacterized protein</fullName>
    </submittedName>
</protein>
<feature type="transmembrane region" description="Helical" evidence="1">
    <location>
        <begin position="133"/>
        <end position="158"/>
    </location>
</feature>
<organism evidence="2 3">
    <name type="scientific">Candidatus Kurthia intestinigallinarum</name>
    <dbReference type="NCBI Taxonomy" id="1562256"/>
    <lineage>
        <taxon>Bacteria</taxon>
        <taxon>Bacillati</taxon>
        <taxon>Bacillota</taxon>
        <taxon>Bacilli</taxon>
        <taxon>Bacillales</taxon>
        <taxon>Caryophanaceae</taxon>
        <taxon>Kurthia</taxon>
    </lineage>
</organism>
<keyword evidence="3" id="KW-1185">Reference proteome</keyword>
<feature type="transmembrane region" description="Helical" evidence="1">
    <location>
        <begin position="235"/>
        <end position="252"/>
    </location>
</feature>
<evidence type="ECO:0000313" key="3">
    <source>
        <dbReference type="Proteomes" id="UP000288623"/>
    </source>
</evidence>
<accession>A0A433RWS0</accession>
<dbReference type="RefSeq" id="WP_126989688.1">
    <property type="nucleotide sequence ID" value="NZ_JTFC01000012.1"/>
</dbReference>
<keyword evidence="1" id="KW-1133">Transmembrane helix</keyword>
<feature type="transmembrane region" description="Helical" evidence="1">
    <location>
        <begin position="98"/>
        <end position="121"/>
    </location>
</feature>
<proteinExistence type="predicted"/>
<feature type="transmembrane region" description="Helical" evidence="1">
    <location>
        <begin position="170"/>
        <end position="189"/>
    </location>
</feature>
<evidence type="ECO:0000256" key="1">
    <source>
        <dbReference type="SAM" id="Phobius"/>
    </source>
</evidence>
<feature type="transmembrane region" description="Helical" evidence="1">
    <location>
        <begin position="46"/>
        <end position="67"/>
    </location>
</feature>
<sequence length="258" mass="30557">MIFLEIVREQWLKNISYTMSFLFSMLILIWLLPFLMHHFVIQQLDVSEISFIICLVALFLILVQTLFHTLSELQRLYNERDLSFYLPIPIWKIICSRLLVELCISSLALIGILSSMLFALLHDDAYSLQLITAVLTLMFFVLLYALLTMLAVSLVLFPLWHICTKYIGKWCYLVFLVLLIVGTVLFYRFEQSYVYKHFIEIGPTYNSLFKFKEVNSHRFLNIENFYTNVHIFEDTFLFIISLACFFGGLMWTKRIMLK</sequence>
<keyword evidence="1" id="KW-0812">Transmembrane</keyword>
<gene>
    <name evidence="2" type="ORF">QI30_04105</name>
</gene>
<dbReference type="EMBL" id="JTFC01000012">
    <property type="protein sequence ID" value="RUS57746.1"/>
    <property type="molecule type" value="Genomic_DNA"/>
</dbReference>
<dbReference type="Proteomes" id="UP000288623">
    <property type="component" value="Unassembled WGS sequence"/>
</dbReference>
<dbReference type="OrthoDB" id="9931435at2"/>
<dbReference type="AlphaFoldDB" id="A0A433RWS0"/>